<organism evidence="1 2">
    <name type="scientific">Ramazzottius varieornatus</name>
    <name type="common">Water bear</name>
    <name type="synonym">Tardigrade</name>
    <dbReference type="NCBI Taxonomy" id="947166"/>
    <lineage>
        <taxon>Eukaryota</taxon>
        <taxon>Metazoa</taxon>
        <taxon>Ecdysozoa</taxon>
        <taxon>Tardigrada</taxon>
        <taxon>Eutardigrada</taxon>
        <taxon>Parachela</taxon>
        <taxon>Hypsibioidea</taxon>
        <taxon>Ramazzottiidae</taxon>
        <taxon>Ramazzottius</taxon>
    </lineage>
</organism>
<sequence length="111" mass="13000">MLQKKDCWWTYRRSLGMSDFHSIKLSYVFLENEMRFAKGRTVSVYCINQNRSITNSDRCTAAVVRNVFGKDWHGRSLKSKRNFSSIGFECRQEEGARVDHRSRGVVDQVTQ</sequence>
<evidence type="ECO:0000313" key="2">
    <source>
        <dbReference type="Proteomes" id="UP000186922"/>
    </source>
</evidence>
<dbReference type="Proteomes" id="UP000186922">
    <property type="component" value="Unassembled WGS sequence"/>
</dbReference>
<evidence type="ECO:0000313" key="1">
    <source>
        <dbReference type="EMBL" id="GAV04724.1"/>
    </source>
</evidence>
<name>A0A1D1W0A1_RAMVA</name>
<keyword evidence="2" id="KW-1185">Reference proteome</keyword>
<dbReference type="AlphaFoldDB" id="A0A1D1W0A1"/>
<protein>
    <submittedName>
        <fullName evidence="1">Uncharacterized protein</fullName>
    </submittedName>
</protein>
<accession>A0A1D1W0A1</accession>
<dbReference type="EMBL" id="BDGG01000011">
    <property type="protein sequence ID" value="GAV04724.1"/>
    <property type="molecule type" value="Genomic_DNA"/>
</dbReference>
<reference evidence="1 2" key="1">
    <citation type="journal article" date="2016" name="Nat. Commun.">
        <title>Extremotolerant tardigrade genome and improved radiotolerance of human cultured cells by tardigrade-unique protein.</title>
        <authorList>
            <person name="Hashimoto T."/>
            <person name="Horikawa D.D."/>
            <person name="Saito Y."/>
            <person name="Kuwahara H."/>
            <person name="Kozuka-Hata H."/>
            <person name="Shin-I T."/>
            <person name="Minakuchi Y."/>
            <person name="Ohishi K."/>
            <person name="Motoyama A."/>
            <person name="Aizu T."/>
            <person name="Enomoto A."/>
            <person name="Kondo K."/>
            <person name="Tanaka S."/>
            <person name="Hara Y."/>
            <person name="Koshikawa S."/>
            <person name="Sagara H."/>
            <person name="Miura T."/>
            <person name="Yokobori S."/>
            <person name="Miyagawa K."/>
            <person name="Suzuki Y."/>
            <person name="Kubo T."/>
            <person name="Oyama M."/>
            <person name="Kohara Y."/>
            <person name="Fujiyama A."/>
            <person name="Arakawa K."/>
            <person name="Katayama T."/>
            <person name="Toyoda A."/>
            <person name="Kunieda T."/>
        </authorList>
    </citation>
    <scope>NUCLEOTIDE SEQUENCE [LARGE SCALE GENOMIC DNA]</scope>
    <source>
        <strain evidence="1 2">YOKOZUNA-1</strain>
    </source>
</reference>
<gene>
    <name evidence="1" type="primary">RvY_14958</name>
    <name evidence="1" type="synonym">RvY_14958.1</name>
    <name evidence="1" type="ORF">RvY_14958-1</name>
</gene>
<proteinExistence type="predicted"/>
<comment type="caution">
    <text evidence="1">The sequence shown here is derived from an EMBL/GenBank/DDBJ whole genome shotgun (WGS) entry which is preliminary data.</text>
</comment>